<dbReference type="RefSeq" id="WP_013185168.1">
    <property type="nucleotide sequence ID" value="NZ_CAWRBG010000037.1"/>
</dbReference>
<organism evidence="2 3">
    <name type="scientific">Xenorhabdus koppenhoeferi</name>
    <dbReference type="NCBI Taxonomy" id="351659"/>
    <lineage>
        <taxon>Bacteria</taxon>
        <taxon>Pseudomonadati</taxon>
        <taxon>Pseudomonadota</taxon>
        <taxon>Gammaproteobacteria</taxon>
        <taxon>Enterobacterales</taxon>
        <taxon>Morganellaceae</taxon>
        <taxon>Xenorhabdus</taxon>
    </lineage>
</organism>
<dbReference type="Proteomes" id="UP000242496">
    <property type="component" value="Unassembled WGS sequence"/>
</dbReference>
<dbReference type="AlphaFoldDB" id="A0A1I7H4D6"/>
<feature type="region of interest" description="Disordered" evidence="1">
    <location>
        <begin position="487"/>
        <end position="507"/>
    </location>
</feature>
<gene>
    <name evidence="2" type="ORF">SAMN05421784_11152</name>
</gene>
<accession>A0A1I7H4D6</accession>
<protein>
    <submittedName>
        <fullName evidence="2">Uncharacterized protein</fullName>
    </submittedName>
</protein>
<reference evidence="3" key="1">
    <citation type="submission" date="2016-10" db="EMBL/GenBank/DDBJ databases">
        <authorList>
            <person name="Varghese N."/>
            <person name="Submissions S."/>
        </authorList>
    </citation>
    <scope>NUCLEOTIDE SEQUENCE [LARGE SCALE GENOMIC DNA]</scope>
    <source>
        <strain evidence="3">DSM 18168</strain>
    </source>
</reference>
<sequence length="507" mass="57917">MNTSISETKAIPRLGNRITVLIPAFKYSLSCAWTKERPLPAVELFSCRLLLIFEKLLPGEIQDFFGLNDREREELVHSLQEKRLATLDQQGFMIPTPLLLSQSGQNGKAPMLVEYIEQTENVVFDVFTLSVRKEKALSPNMFGLPELSILEQYRKRNTSEITEAFGRQFRSYLEISKTQDHEKKRTQLYKIMGCQKNGILQLPIDIEFTYQATEHGEPKKWTSSYEHKTLQRPLSNELESHIADYLGGLVLSEKGIDAEEYCRLVDDSVLIKFTNGYRLDYSSWLVAREERKTGYGSPDTTALFGPVYLADNRKTVLKKIRQELLEKGDHEELRAIWLSSDIPLWAASSDALSTFSEDLASLLEKGTEQSSFTMIHQGCNFDDAKASQKHYKFNIPFGVMTPNDLDRMEIFIIPGIFAFVQYHGQPNIDSAVTLPIGYMTVNQERLNLIESLIKERLGPIESLRMSWPSSGKDIFELIPSNWKILGREPTPESNKTPSRAILRLKKS</sequence>
<dbReference type="OrthoDB" id="9177208at2"/>
<dbReference type="STRING" id="351659.SAMN05421784_11152"/>
<dbReference type="EMBL" id="FPBJ01000011">
    <property type="protein sequence ID" value="SFU55548.1"/>
    <property type="molecule type" value="Genomic_DNA"/>
</dbReference>
<evidence type="ECO:0000313" key="3">
    <source>
        <dbReference type="Proteomes" id="UP000242496"/>
    </source>
</evidence>
<evidence type="ECO:0000313" key="2">
    <source>
        <dbReference type="EMBL" id="SFU55548.1"/>
    </source>
</evidence>
<evidence type="ECO:0000256" key="1">
    <source>
        <dbReference type="SAM" id="MobiDB-lite"/>
    </source>
</evidence>
<name>A0A1I7H4D6_9GAMM</name>
<proteinExistence type="predicted"/>
<keyword evidence="3" id="KW-1185">Reference proteome</keyword>
<dbReference type="GeneID" id="24905065"/>